<reference evidence="2" key="1">
    <citation type="journal article" date="2019" name="Int. J. Syst. Evol. Microbiol.">
        <title>The Global Catalogue of Microorganisms (GCM) 10K type strain sequencing project: providing services to taxonomists for standard genome sequencing and annotation.</title>
        <authorList>
            <consortium name="The Broad Institute Genomics Platform"/>
            <consortium name="The Broad Institute Genome Sequencing Center for Infectious Disease"/>
            <person name="Wu L."/>
            <person name="Ma J."/>
        </authorList>
    </citation>
    <scope>NUCLEOTIDE SEQUENCE [LARGE SCALE GENOMIC DNA]</scope>
    <source>
        <strain evidence="2">CCUG 53903</strain>
    </source>
</reference>
<protein>
    <submittedName>
        <fullName evidence="1">Uncharacterized protein</fullName>
    </submittedName>
</protein>
<evidence type="ECO:0000313" key="1">
    <source>
        <dbReference type="EMBL" id="MFC5824131.1"/>
    </source>
</evidence>
<dbReference type="Proteomes" id="UP001596058">
    <property type="component" value="Unassembled WGS sequence"/>
</dbReference>
<proteinExistence type="predicted"/>
<evidence type="ECO:0000313" key="2">
    <source>
        <dbReference type="Proteomes" id="UP001596058"/>
    </source>
</evidence>
<name>A0ABW1CEP0_9ACTN</name>
<comment type="caution">
    <text evidence="1">The sequence shown here is derived from an EMBL/GenBank/DDBJ whole genome shotgun (WGS) entry which is preliminary data.</text>
</comment>
<organism evidence="1 2">
    <name type="scientific">Nonomuraea insulae</name>
    <dbReference type="NCBI Taxonomy" id="1616787"/>
    <lineage>
        <taxon>Bacteria</taxon>
        <taxon>Bacillati</taxon>
        <taxon>Actinomycetota</taxon>
        <taxon>Actinomycetes</taxon>
        <taxon>Streptosporangiales</taxon>
        <taxon>Streptosporangiaceae</taxon>
        <taxon>Nonomuraea</taxon>
    </lineage>
</organism>
<dbReference type="RefSeq" id="WP_379513661.1">
    <property type="nucleotide sequence ID" value="NZ_JBHSPA010000013.1"/>
</dbReference>
<sequence length="49" mass="5123">MDLLLVACQALIGAVFTVAALTKLRSSADLRPFDADGITGLFTDRAGRA</sequence>
<gene>
    <name evidence="1" type="ORF">ACFPZ3_09745</name>
</gene>
<dbReference type="EMBL" id="JBHSPA010000013">
    <property type="protein sequence ID" value="MFC5824131.1"/>
    <property type="molecule type" value="Genomic_DNA"/>
</dbReference>
<accession>A0ABW1CEP0</accession>
<keyword evidence="2" id="KW-1185">Reference proteome</keyword>